<proteinExistence type="predicted"/>
<dbReference type="EMBL" id="UOED01000033">
    <property type="protein sequence ID" value="VAV88423.1"/>
    <property type="molecule type" value="Genomic_DNA"/>
</dbReference>
<organism evidence="1">
    <name type="scientific">hydrothermal vent metagenome</name>
    <dbReference type="NCBI Taxonomy" id="652676"/>
    <lineage>
        <taxon>unclassified sequences</taxon>
        <taxon>metagenomes</taxon>
        <taxon>ecological metagenomes</taxon>
    </lineage>
</organism>
<name>A0A3B0RVA7_9ZZZZ</name>
<gene>
    <name evidence="1" type="ORF">MNBD_ALPHA02-1936</name>
</gene>
<reference evidence="1" key="1">
    <citation type="submission" date="2018-06" db="EMBL/GenBank/DDBJ databases">
        <authorList>
            <person name="Zhirakovskaya E."/>
        </authorList>
    </citation>
    <scope>NUCLEOTIDE SEQUENCE</scope>
</reference>
<evidence type="ECO:0000313" key="1">
    <source>
        <dbReference type="EMBL" id="VAV88423.1"/>
    </source>
</evidence>
<sequence>MTPVSCFFFHILLYRDADKLLKINSGNMKKYILTVFMMVGLSGCDLITPSSSAEKICTEIAHIRLKHPGSYDHISTRETESAQGQLDVKIDFNAWNDFKVPLPHNITCRFQDNKLTAIIWNGRPIRQHELDEIKIKFE</sequence>
<accession>A0A3B0RVA7</accession>
<protein>
    <submittedName>
        <fullName evidence="1">Uncharacterized protein</fullName>
    </submittedName>
</protein>
<dbReference type="AlphaFoldDB" id="A0A3B0RVA7"/>